<accession>A0ABQ4WMU3</accession>
<evidence type="ECO:0000313" key="2">
    <source>
        <dbReference type="Proteomes" id="UP001151760"/>
    </source>
</evidence>
<evidence type="ECO:0000313" key="1">
    <source>
        <dbReference type="EMBL" id="GJS54153.1"/>
    </source>
</evidence>
<proteinExistence type="predicted"/>
<keyword evidence="2" id="KW-1185">Reference proteome</keyword>
<dbReference type="Proteomes" id="UP001151760">
    <property type="component" value="Unassembled WGS sequence"/>
</dbReference>
<protein>
    <submittedName>
        <fullName evidence="1">Uncharacterized protein</fullName>
    </submittedName>
</protein>
<sequence length="87" mass="10195">MVADNGFVNLEQLRILANSDLLKDQLLVYFDLKTQREVQVATEINNLTRQMLDIIDERRSFIRELEQRLPTNVMTYKTRQEQGPAKG</sequence>
<dbReference type="EMBL" id="BQNB010008776">
    <property type="protein sequence ID" value="GJS54153.1"/>
    <property type="molecule type" value="Genomic_DNA"/>
</dbReference>
<gene>
    <name evidence="1" type="ORF">Tco_0627515</name>
</gene>
<organism evidence="1 2">
    <name type="scientific">Tanacetum coccineum</name>
    <dbReference type="NCBI Taxonomy" id="301880"/>
    <lineage>
        <taxon>Eukaryota</taxon>
        <taxon>Viridiplantae</taxon>
        <taxon>Streptophyta</taxon>
        <taxon>Embryophyta</taxon>
        <taxon>Tracheophyta</taxon>
        <taxon>Spermatophyta</taxon>
        <taxon>Magnoliopsida</taxon>
        <taxon>eudicotyledons</taxon>
        <taxon>Gunneridae</taxon>
        <taxon>Pentapetalae</taxon>
        <taxon>asterids</taxon>
        <taxon>campanulids</taxon>
        <taxon>Asterales</taxon>
        <taxon>Asteraceae</taxon>
        <taxon>Asteroideae</taxon>
        <taxon>Anthemideae</taxon>
        <taxon>Anthemidinae</taxon>
        <taxon>Tanacetum</taxon>
    </lineage>
</organism>
<reference evidence="1" key="1">
    <citation type="journal article" date="2022" name="Int. J. Mol. Sci.">
        <title>Draft Genome of Tanacetum Coccineum: Genomic Comparison of Closely Related Tanacetum-Family Plants.</title>
        <authorList>
            <person name="Yamashiro T."/>
            <person name="Shiraishi A."/>
            <person name="Nakayama K."/>
            <person name="Satake H."/>
        </authorList>
    </citation>
    <scope>NUCLEOTIDE SEQUENCE</scope>
</reference>
<comment type="caution">
    <text evidence="1">The sequence shown here is derived from an EMBL/GenBank/DDBJ whole genome shotgun (WGS) entry which is preliminary data.</text>
</comment>
<reference evidence="1" key="2">
    <citation type="submission" date="2022-01" db="EMBL/GenBank/DDBJ databases">
        <authorList>
            <person name="Yamashiro T."/>
            <person name="Shiraishi A."/>
            <person name="Satake H."/>
            <person name="Nakayama K."/>
        </authorList>
    </citation>
    <scope>NUCLEOTIDE SEQUENCE</scope>
</reference>
<name>A0ABQ4WMU3_9ASTR</name>